<feature type="non-terminal residue" evidence="1">
    <location>
        <position position="22"/>
    </location>
</feature>
<name>A0A381XVG5_9ZZZZ</name>
<reference evidence="1" key="1">
    <citation type="submission" date="2018-05" db="EMBL/GenBank/DDBJ databases">
        <authorList>
            <person name="Lanie J.A."/>
            <person name="Ng W.-L."/>
            <person name="Kazmierczak K.M."/>
            <person name="Andrzejewski T.M."/>
            <person name="Davidsen T.M."/>
            <person name="Wayne K.J."/>
            <person name="Tettelin H."/>
            <person name="Glass J.I."/>
            <person name="Rusch D."/>
            <person name="Podicherti R."/>
            <person name="Tsui H.-C.T."/>
            <person name="Winkler M.E."/>
        </authorList>
    </citation>
    <scope>NUCLEOTIDE SEQUENCE</scope>
</reference>
<proteinExistence type="predicted"/>
<accession>A0A381XVG5</accession>
<sequence length="22" mass="2662">MAKKNKKKFKISREDLNVKINE</sequence>
<evidence type="ECO:0000313" key="1">
    <source>
        <dbReference type="EMBL" id="SVA68187.1"/>
    </source>
</evidence>
<organism evidence="1">
    <name type="scientific">marine metagenome</name>
    <dbReference type="NCBI Taxonomy" id="408172"/>
    <lineage>
        <taxon>unclassified sequences</taxon>
        <taxon>metagenomes</taxon>
        <taxon>ecological metagenomes</taxon>
    </lineage>
</organism>
<gene>
    <name evidence="1" type="ORF">METZ01_LOCUS121041</name>
</gene>
<dbReference type="EMBL" id="UINC01016364">
    <property type="protein sequence ID" value="SVA68187.1"/>
    <property type="molecule type" value="Genomic_DNA"/>
</dbReference>
<dbReference type="AlphaFoldDB" id="A0A381XVG5"/>
<protein>
    <submittedName>
        <fullName evidence="1">Uncharacterized protein</fullName>
    </submittedName>
</protein>